<name>A0A232LUL1_9EURO</name>
<organism evidence="1 2">
    <name type="scientific">Elaphomyces granulatus</name>
    <dbReference type="NCBI Taxonomy" id="519963"/>
    <lineage>
        <taxon>Eukaryota</taxon>
        <taxon>Fungi</taxon>
        <taxon>Dikarya</taxon>
        <taxon>Ascomycota</taxon>
        <taxon>Pezizomycotina</taxon>
        <taxon>Eurotiomycetes</taxon>
        <taxon>Eurotiomycetidae</taxon>
        <taxon>Eurotiales</taxon>
        <taxon>Elaphomycetaceae</taxon>
        <taxon>Elaphomyces</taxon>
    </lineage>
</organism>
<evidence type="ECO:0008006" key="3">
    <source>
        <dbReference type="Google" id="ProtNLM"/>
    </source>
</evidence>
<gene>
    <name evidence="1" type="ORF">Egran_04424</name>
</gene>
<protein>
    <recommendedName>
        <fullName evidence="3">Aminoglycoside phosphotransferase domain-containing protein</fullName>
    </recommendedName>
</protein>
<proteinExistence type="predicted"/>
<evidence type="ECO:0000313" key="1">
    <source>
        <dbReference type="EMBL" id="OXV07812.1"/>
    </source>
</evidence>
<comment type="caution">
    <text evidence="1">The sequence shown here is derived from an EMBL/GenBank/DDBJ whole genome shotgun (WGS) entry which is preliminary data.</text>
</comment>
<evidence type="ECO:0000313" key="2">
    <source>
        <dbReference type="Proteomes" id="UP000243515"/>
    </source>
</evidence>
<dbReference type="EMBL" id="NPHW01004536">
    <property type="protein sequence ID" value="OXV07812.1"/>
    <property type="molecule type" value="Genomic_DNA"/>
</dbReference>
<dbReference type="OrthoDB" id="4207132at2759"/>
<dbReference type="Proteomes" id="UP000243515">
    <property type="component" value="Unassembled WGS sequence"/>
</dbReference>
<accession>A0A232LUL1</accession>
<keyword evidence="2" id="KW-1185">Reference proteome</keyword>
<dbReference type="AlphaFoldDB" id="A0A232LUL1"/>
<reference evidence="1 2" key="1">
    <citation type="journal article" date="2015" name="Environ. Microbiol.">
        <title>Metagenome sequence of Elaphomyces granulatus from sporocarp tissue reveals Ascomycota ectomycorrhizal fingerprints of genome expansion and a Proteobacteria-rich microbiome.</title>
        <authorList>
            <person name="Quandt C.A."/>
            <person name="Kohler A."/>
            <person name="Hesse C.N."/>
            <person name="Sharpton T.J."/>
            <person name="Martin F."/>
            <person name="Spatafora J.W."/>
        </authorList>
    </citation>
    <scope>NUCLEOTIDE SEQUENCE [LARGE SCALE GENOMIC DNA]</scope>
    <source>
        <strain evidence="1 2">OSC145934</strain>
    </source>
</reference>
<sequence length="256" mass="29335">MSSRTWFGSRYLENGITFTTPAQSTWVPVRKLSEIESRISQEDMLAGLGYSYARASFLCHNVHNSTHEAILRVYKQVPNIGTEADEPEDRQLQATRRIHQEVDTMERLTEEHECAYVPAWLGSKIEEQGDHDIVPHGYINYILWEKVPGVHLCNPDENFVLFWSLPRQERDRIRTAFVITYQKLYTIGICPVLGGCNNLIWDAQQDRIYVIGLDDVAECNAFGNVTFLEWGLATAPDGCPWGDEDFDDSSMEGWKL</sequence>